<dbReference type="AlphaFoldDB" id="A0A853BT72"/>
<evidence type="ECO:0008006" key="7">
    <source>
        <dbReference type="Google" id="ProtNLM"/>
    </source>
</evidence>
<feature type="region of interest" description="Disordered" evidence="2">
    <location>
        <begin position="1"/>
        <end position="22"/>
    </location>
</feature>
<evidence type="ECO:0000259" key="4">
    <source>
        <dbReference type="SMART" id="SM00701"/>
    </source>
</evidence>
<dbReference type="CDD" id="cd06583">
    <property type="entry name" value="PGRP"/>
    <property type="match status" value="1"/>
</dbReference>
<dbReference type="Pfam" id="PF01510">
    <property type="entry name" value="Amidase_2"/>
    <property type="match status" value="1"/>
</dbReference>
<evidence type="ECO:0000313" key="6">
    <source>
        <dbReference type="Proteomes" id="UP000575985"/>
    </source>
</evidence>
<dbReference type="Gene3D" id="3.40.80.10">
    <property type="entry name" value="Peptidoglycan recognition protein-like"/>
    <property type="match status" value="1"/>
</dbReference>
<dbReference type="SUPFAM" id="SSF55846">
    <property type="entry name" value="N-acetylmuramoyl-L-alanine amidase-like"/>
    <property type="match status" value="1"/>
</dbReference>
<reference evidence="5 6" key="1">
    <citation type="submission" date="2020-07" db="EMBL/GenBank/DDBJ databases">
        <title>Sequencing the genomes of 1000 actinobacteria strains.</title>
        <authorList>
            <person name="Klenk H.-P."/>
        </authorList>
    </citation>
    <scope>NUCLEOTIDE SEQUENCE [LARGE SCALE GENOMIC DNA]</scope>
    <source>
        <strain evidence="5 6">DSM 45927</strain>
    </source>
</reference>
<evidence type="ECO:0000256" key="1">
    <source>
        <dbReference type="ARBA" id="ARBA00007553"/>
    </source>
</evidence>
<feature type="domain" description="N-acetylmuramoyl-L-alanine amidase" evidence="3">
    <location>
        <begin position="71"/>
        <end position="218"/>
    </location>
</feature>
<keyword evidence="6" id="KW-1185">Reference proteome</keyword>
<dbReference type="SMART" id="SM00701">
    <property type="entry name" value="PGRP"/>
    <property type="match status" value="1"/>
</dbReference>
<gene>
    <name evidence="5" type="ORF">HNR12_004192</name>
</gene>
<dbReference type="PANTHER" id="PTHR11022">
    <property type="entry name" value="PEPTIDOGLYCAN RECOGNITION PROTEIN"/>
    <property type="match status" value="1"/>
</dbReference>
<protein>
    <recommendedName>
        <fullName evidence="7">N-acetylmuramoyl-L-alanine amidase</fullName>
    </recommendedName>
</protein>
<dbReference type="RefSeq" id="WP_246425143.1">
    <property type="nucleotide sequence ID" value="NZ_JACCFO010000001.1"/>
</dbReference>
<evidence type="ECO:0000313" key="5">
    <source>
        <dbReference type="EMBL" id="NYI97915.1"/>
    </source>
</evidence>
<dbReference type="SMART" id="SM00644">
    <property type="entry name" value="Ami_2"/>
    <property type="match status" value="1"/>
</dbReference>
<dbReference type="EMBL" id="JACCFO010000001">
    <property type="protein sequence ID" value="NYI97915.1"/>
    <property type="molecule type" value="Genomic_DNA"/>
</dbReference>
<comment type="similarity">
    <text evidence="1">Belongs to the N-acetylmuramoyl-L-alanine amidase 2 family.</text>
</comment>
<sequence length="286" mass="30587">MTEVPMDHSLTPRGDAAGTAGPADLSRRRAVLLGGALAAGAVLGAAGLGVSPAFAAEKPTVYSRASWNARKPVLYAKVLDRAPTYIIVHHTATPNSTDYSREHAFALSRSIQNHHMDNNGWDDIGQQLTISRGGYIMEGRNRSLVAIRDGNHVVGAHSESYNDVAIGIENEGTYISASPTGALWESLVATCAWLCSAYGRPVSAIRGHRDFNATVCPGDRLYSMLPRLREEAGARLAAAGFQTLSTQELPARQRPPFPEVPTSRATPEPFDHGPAVGAGDSNRHER</sequence>
<evidence type="ECO:0000256" key="2">
    <source>
        <dbReference type="SAM" id="MobiDB-lite"/>
    </source>
</evidence>
<dbReference type="GO" id="GO:0009253">
    <property type="term" value="P:peptidoglycan catabolic process"/>
    <property type="evidence" value="ECO:0007669"/>
    <property type="project" value="InterPro"/>
</dbReference>
<proteinExistence type="inferred from homology"/>
<dbReference type="InterPro" id="IPR015510">
    <property type="entry name" value="PGRP"/>
</dbReference>
<evidence type="ECO:0000259" key="3">
    <source>
        <dbReference type="SMART" id="SM00644"/>
    </source>
</evidence>
<dbReference type="InterPro" id="IPR036505">
    <property type="entry name" value="Amidase/PGRP_sf"/>
</dbReference>
<dbReference type="Proteomes" id="UP000575985">
    <property type="component" value="Unassembled WGS sequence"/>
</dbReference>
<dbReference type="PROSITE" id="PS51318">
    <property type="entry name" value="TAT"/>
    <property type="match status" value="1"/>
</dbReference>
<organism evidence="5 6">
    <name type="scientific">Streptomonospora nanhaiensis</name>
    <dbReference type="NCBI Taxonomy" id="1323731"/>
    <lineage>
        <taxon>Bacteria</taxon>
        <taxon>Bacillati</taxon>
        <taxon>Actinomycetota</taxon>
        <taxon>Actinomycetes</taxon>
        <taxon>Streptosporangiales</taxon>
        <taxon>Nocardiopsidaceae</taxon>
        <taxon>Streptomonospora</taxon>
    </lineage>
</organism>
<feature type="region of interest" description="Disordered" evidence="2">
    <location>
        <begin position="244"/>
        <end position="286"/>
    </location>
</feature>
<name>A0A853BT72_9ACTN</name>
<comment type="caution">
    <text evidence="5">The sequence shown here is derived from an EMBL/GenBank/DDBJ whole genome shotgun (WGS) entry which is preliminary data.</text>
</comment>
<dbReference type="InterPro" id="IPR006311">
    <property type="entry name" value="TAT_signal"/>
</dbReference>
<dbReference type="PANTHER" id="PTHR11022:SF41">
    <property type="entry name" value="PEPTIDOGLYCAN-RECOGNITION PROTEIN LC-RELATED"/>
    <property type="match status" value="1"/>
</dbReference>
<feature type="domain" description="Peptidoglycan recognition protein family" evidence="4">
    <location>
        <begin position="59"/>
        <end position="212"/>
    </location>
</feature>
<dbReference type="InterPro" id="IPR002502">
    <property type="entry name" value="Amidase_domain"/>
</dbReference>
<dbReference type="GO" id="GO:0008745">
    <property type="term" value="F:N-acetylmuramoyl-L-alanine amidase activity"/>
    <property type="evidence" value="ECO:0007669"/>
    <property type="project" value="InterPro"/>
</dbReference>
<accession>A0A853BT72</accession>
<dbReference type="GO" id="GO:0008270">
    <property type="term" value="F:zinc ion binding"/>
    <property type="evidence" value="ECO:0007669"/>
    <property type="project" value="InterPro"/>
</dbReference>
<dbReference type="InterPro" id="IPR006619">
    <property type="entry name" value="PGRP_domain_met/bac"/>
</dbReference>